<evidence type="ECO:0000256" key="3">
    <source>
        <dbReference type="RuleBase" id="RU363013"/>
    </source>
</evidence>
<evidence type="ECO:0000313" key="5">
    <source>
        <dbReference type="Proteomes" id="UP001239167"/>
    </source>
</evidence>
<comment type="subunit">
    <text evidence="3">Homodimer.</text>
</comment>
<dbReference type="CDD" id="cd00311">
    <property type="entry name" value="TIM"/>
    <property type="match status" value="1"/>
</dbReference>
<keyword evidence="2 3" id="KW-0413">Isomerase</keyword>
<dbReference type="Proteomes" id="UP001239167">
    <property type="component" value="Unassembled WGS sequence"/>
</dbReference>
<dbReference type="EMBL" id="JAUSUE010000018">
    <property type="protein sequence ID" value="MDQ0204616.1"/>
    <property type="molecule type" value="Genomic_DNA"/>
</dbReference>
<comment type="similarity">
    <text evidence="1 3">Belongs to the triosephosphate isomerase family.</text>
</comment>
<comment type="pathway">
    <text evidence="3">Carbohydrate biosynthesis; gluconeogenesis.</text>
</comment>
<evidence type="ECO:0000313" key="4">
    <source>
        <dbReference type="EMBL" id="MDQ0204616.1"/>
    </source>
</evidence>
<dbReference type="Pfam" id="PF00121">
    <property type="entry name" value="TIM"/>
    <property type="match status" value="1"/>
</dbReference>
<proteinExistence type="inferred from homology"/>
<dbReference type="GO" id="GO:0004807">
    <property type="term" value="F:triose-phosphate isomerase activity"/>
    <property type="evidence" value="ECO:0007669"/>
    <property type="project" value="UniProtKB-EC"/>
</dbReference>
<protein>
    <recommendedName>
        <fullName evidence="3">Triosephosphate isomerase</fullName>
        <ecNumber evidence="3">5.3.1.1</ecNumber>
    </recommendedName>
</protein>
<keyword evidence="5" id="KW-1185">Reference proteome</keyword>
<comment type="catalytic activity">
    <reaction evidence="3">
        <text>D-glyceraldehyde 3-phosphate = dihydroxyacetone phosphate</text>
        <dbReference type="Rhea" id="RHEA:18585"/>
        <dbReference type="ChEBI" id="CHEBI:57642"/>
        <dbReference type="ChEBI" id="CHEBI:59776"/>
        <dbReference type="EC" id="5.3.1.1"/>
    </reaction>
</comment>
<accession>A0ABT9YAQ5</accession>
<comment type="subcellular location">
    <subcellularLocation>
        <location evidence="3">Cytoplasm</location>
    </subcellularLocation>
</comment>
<evidence type="ECO:0000256" key="2">
    <source>
        <dbReference type="ARBA" id="ARBA00023235"/>
    </source>
</evidence>
<dbReference type="EC" id="5.3.1.1" evidence="3"/>
<organism evidence="4 5">
    <name type="scientific">Pectinatus haikarae</name>
    <dbReference type="NCBI Taxonomy" id="349096"/>
    <lineage>
        <taxon>Bacteria</taxon>
        <taxon>Bacillati</taxon>
        <taxon>Bacillota</taxon>
        <taxon>Negativicutes</taxon>
        <taxon>Selenomonadales</taxon>
        <taxon>Selenomonadaceae</taxon>
        <taxon>Pectinatus</taxon>
    </lineage>
</organism>
<gene>
    <name evidence="4" type="ORF">J2S01_002348</name>
</gene>
<dbReference type="SUPFAM" id="SSF51351">
    <property type="entry name" value="Triosephosphate isomerase (TIM)"/>
    <property type="match status" value="1"/>
</dbReference>
<dbReference type="InterPro" id="IPR000652">
    <property type="entry name" value="Triosephosphate_isomerase"/>
</dbReference>
<keyword evidence="3" id="KW-0324">Glycolysis</keyword>
<evidence type="ECO:0000256" key="1">
    <source>
        <dbReference type="ARBA" id="ARBA00007422"/>
    </source>
</evidence>
<keyword evidence="3" id="KW-0312">Gluconeogenesis</keyword>
<dbReference type="PANTHER" id="PTHR21139:SF42">
    <property type="entry name" value="TRIOSEPHOSPHATE ISOMERASE"/>
    <property type="match status" value="1"/>
</dbReference>
<dbReference type="PANTHER" id="PTHR21139">
    <property type="entry name" value="TRIOSEPHOSPHATE ISOMERASE"/>
    <property type="match status" value="1"/>
</dbReference>
<name>A0ABT9YAQ5_9FIRM</name>
<dbReference type="InterPro" id="IPR035990">
    <property type="entry name" value="TIM_sf"/>
</dbReference>
<comment type="pathway">
    <text evidence="3">Carbohydrate degradation; glycolysis; D-glyceraldehyde 3-phosphate from glycerone phosphate: step 1/1.</text>
</comment>
<dbReference type="Gene3D" id="3.20.20.70">
    <property type="entry name" value="Aldolase class I"/>
    <property type="match status" value="1"/>
</dbReference>
<dbReference type="InterPro" id="IPR013785">
    <property type="entry name" value="Aldolase_TIM"/>
</dbReference>
<reference evidence="4 5" key="1">
    <citation type="submission" date="2023-07" db="EMBL/GenBank/DDBJ databases">
        <title>Genomic Encyclopedia of Type Strains, Phase IV (KMG-IV): sequencing the most valuable type-strain genomes for metagenomic binning, comparative biology and taxonomic classification.</title>
        <authorList>
            <person name="Goeker M."/>
        </authorList>
    </citation>
    <scope>NUCLEOTIDE SEQUENCE [LARGE SCALE GENOMIC DNA]</scope>
    <source>
        <strain evidence="4 5">DSM 16980</strain>
    </source>
</reference>
<comment type="caution">
    <text evidence="4">The sequence shown here is derived from an EMBL/GenBank/DDBJ whole genome shotgun (WGS) entry which is preliminary data.</text>
</comment>
<keyword evidence="3" id="KW-0963">Cytoplasm</keyword>
<dbReference type="RefSeq" id="WP_307224903.1">
    <property type="nucleotide sequence ID" value="NZ_CP116940.1"/>
</dbReference>
<dbReference type="PROSITE" id="PS51440">
    <property type="entry name" value="TIM_2"/>
    <property type="match status" value="1"/>
</dbReference>
<sequence>MVKLYLGTNLKMYKTISAVKAYLNDLQKLTSDIDREKMEIFVLPSYTTLAAAVDAVDKRYIKIGAQNMCWEETGQFTGEISPLMLKELNVDIVMAGHSERRHVFGETDSEENKKIFSALAHGFTALLCIGETKEEKQYNVSDEVLRRQLKIGLYNIEKKDIKNVMIGYEPVWSIGIDGEPASAEYAREKHAIIKDTLKELFGDEGTRVPVLYGGSVNMDNARQIISEKYIDGLYVGRSAWKAEKFNELIRSVKAAFDAKSN</sequence>